<dbReference type="AlphaFoldDB" id="A0A6L8W692"/>
<name>A0A6L8W692_9PROT</name>
<evidence type="ECO:0000256" key="4">
    <source>
        <dbReference type="ARBA" id="ARBA00022692"/>
    </source>
</evidence>
<keyword evidence="7" id="KW-0975">Bacterial flagellum</keyword>
<keyword evidence="5 9" id="KW-1133">Transmembrane helix</keyword>
<keyword evidence="11" id="KW-1185">Reference proteome</keyword>
<keyword evidence="4 9" id="KW-0812">Transmembrane</keyword>
<reference evidence="10 11" key="1">
    <citation type="submission" date="2019-12" db="EMBL/GenBank/DDBJ databases">
        <title>Snethiella sp. nov. sp. isolated from sea sand.</title>
        <authorList>
            <person name="Kim J."/>
            <person name="Jeong S.E."/>
            <person name="Jung H.S."/>
            <person name="Jeon C.O."/>
        </authorList>
    </citation>
    <scope>NUCLEOTIDE SEQUENCE [LARGE SCALE GENOMIC DNA]</scope>
    <source>
        <strain evidence="10 11">DP05</strain>
    </source>
</reference>
<accession>A0A6L8W692</accession>
<keyword evidence="3" id="KW-1003">Cell membrane</keyword>
<dbReference type="Pfam" id="PF04347">
    <property type="entry name" value="FliO"/>
    <property type="match status" value="1"/>
</dbReference>
<evidence type="ECO:0000256" key="5">
    <source>
        <dbReference type="ARBA" id="ARBA00022989"/>
    </source>
</evidence>
<sequence length="100" mass="11308">MEPVQYLKYIVGLLIVLGLIALIALLARRLGMVPRVSRDPSSPRRLSVTDVISIDAKRRLVLVKRDDREHLLLLGPERDVVVERNITPIENTKQGDMENA</sequence>
<comment type="subcellular location">
    <subcellularLocation>
        <location evidence="1">Bacterial flagellum basal body</location>
    </subcellularLocation>
    <subcellularLocation>
        <location evidence="2">Cell membrane</location>
    </subcellularLocation>
</comment>
<evidence type="ECO:0000313" key="11">
    <source>
        <dbReference type="Proteomes" id="UP000476030"/>
    </source>
</evidence>
<dbReference type="GO" id="GO:0009425">
    <property type="term" value="C:bacterial-type flagellum basal body"/>
    <property type="evidence" value="ECO:0007669"/>
    <property type="project" value="UniProtKB-SubCell"/>
</dbReference>
<feature type="transmembrane region" description="Helical" evidence="9">
    <location>
        <begin position="6"/>
        <end position="27"/>
    </location>
</feature>
<evidence type="ECO:0000256" key="2">
    <source>
        <dbReference type="ARBA" id="ARBA00004236"/>
    </source>
</evidence>
<dbReference type="PANTHER" id="PTHR38766:SF1">
    <property type="entry name" value="FLAGELLAR PROTEIN FLIO"/>
    <property type="match status" value="1"/>
</dbReference>
<evidence type="ECO:0000256" key="7">
    <source>
        <dbReference type="ARBA" id="ARBA00023143"/>
    </source>
</evidence>
<evidence type="ECO:0000256" key="8">
    <source>
        <dbReference type="ARBA" id="ARBA00037937"/>
    </source>
</evidence>
<dbReference type="InterPro" id="IPR052205">
    <property type="entry name" value="FliO/MopB"/>
</dbReference>
<proteinExistence type="inferred from homology"/>
<dbReference type="PANTHER" id="PTHR38766">
    <property type="entry name" value="FLAGELLAR PROTEIN FLIO"/>
    <property type="match status" value="1"/>
</dbReference>
<dbReference type="EMBL" id="WTUW01000002">
    <property type="protein sequence ID" value="MZR30611.1"/>
    <property type="molecule type" value="Genomic_DNA"/>
</dbReference>
<evidence type="ECO:0000256" key="6">
    <source>
        <dbReference type="ARBA" id="ARBA00023136"/>
    </source>
</evidence>
<dbReference type="InterPro" id="IPR022781">
    <property type="entry name" value="Flagellar_biosynth_FliO"/>
</dbReference>
<comment type="similarity">
    <text evidence="8">Belongs to the FliO/MopB family.</text>
</comment>
<dbReference type="RefSeq" id="WP_161315178.1">
    <property type="nucleotide sequence ID" value="NZ_WTUW01000002.1"/>
</dbReference>
<keyword evidence="6 9" id="KW-0472">Membrane</keyword>
<evidence type="ECO:0000256" key="9">
    <source>
        <dbReference type="SAM" id="Phobius"/>
    </source>
</evidence>
<dbReference type="GO" id="GO:0005886">
    <property type="term" value="C:plasma membrane"/>
    <property type="evidence" value="ECO:0007669"/>
    <property type="project" value="UniProtKB-SubCell"/>
</dbReference>
<evidence type="ECO:0000256" key="1">
    <source>
        <dbReference type="ARBA" id="ARBA00004117"/>
    </source>
</evidence>
<comment type="caution">
    <text evidence="10">The sequence shown here is derived from an EMBL/GenBank/DDBJ whole genome shotgun (WGS) entry which is preliminary data.</text>
</comment>
<organism evidence="10 11">
    <name type="scientific">Sneathiella litorea</name>
    <dbReference type="NCBI Taxonomy" id="2606216"/>
    <lineage>
        <taxon>Bacteria</taxon>
        <taxon>Pseudomonadati</taxon>
        <taxon>Pseudomonadota</taxon>
        <taxon>Alphaproteobacteria</taxon>
        <taxon>Sneathiellales</taxon>
        <taxon>Sneathiellaceae</taxon>
        <taxon>Sneathiella</taxon>
    </lineage>
</organism>
<protein>
    <recommendedName>
        <fullName evidence="12">Flagellar assembly protein FliO</fullName>
    </recommendedName>
</protein>
<evidence type="ECO:0000256" key="3">
    <source>
        <dbReference type="ARBA" id="ARBA00022475"/>
    </source>
</evidence>
<dbReference type="Proteomes" id="UP000476030">
    <property type="component" value="Unassembled WGS sequence"/>
</dbReference>
<dbReference type="GO" id="GO:0044781">
    <property type="term" value="P:bacterial-type flagellum organization"/>
    <property type="evidence" value="ECO:0007669"/>
    <property type="project" value="InterPro"/>
</dbReference>
<evidence type="ECO:0008006" key="12">
    <source>
        <dbReference type="Google" id="ProtNLM"/>
    </source>
</evidence>
<evidence type="ECO:0000313" key="10">
    <source>
        <dbReference type="EMBL" id="MZR30611.1"/>
    </source>
</evidence>
<gene>
    <name evidence="10" type="ORF">GQE98_08190</name>
</gene>